<evidence type="ECO:0000313" key="1">
    <source>
        <dbReference type="EMBL" id="VWB52701.1"/>
    </source>
</evidence>
<gene>
    <name evidence="1" type="ORF">BLA13014_02302</name>
</gene>
<name>A0A6P2K8R6_9BURK</name>
<dbReference type="AlphaFoldDB" id="A0A6P2K8R6"/>
<sequence>MKLLCLDVPLPGASLETYQPHLLDEVRHAWQLLKHGFVRDIYFRQDRPGVAIIAECDSSESAREALREFPLAKAGLIDWDIIPLGAFLGWETLFAASNA</sequence>
<dbReference type="RefSeq" id="WP_175022407.1">
    <property type="nucleotide sequence ID" value="NZ_CABVQC010000012.1"/>
</dbReference>
<evidence type="ECO:0008006" key="3">
    <source>
        <dbReference type="Google" id="ProtNLM"/>
    </source>
</evidence>
<proteinExistence type="predicted"/>
<protein>
    <recommendedName>
        <fullName evidence="3">Superoxide dismutase</fullName>
    </recommendedName>
</protein>
<reference evidence="1 2" key="1">
    <citation type="submission" date="2019-09" db="EMBL/GenBank/DDBJ databases">
        <authorList>
            <person name="Depoorter E."/>
        </authorList>
    </citation>
    <scope>NUCLEOTIDE SEQUENCE [LARGE SCALE GENOMIC DNA]</scope>
    <source>
        <strain evidence="1">LMG 13014</strain>
    </source>
</reference>
<dbReference type="Gene3D" id="3.30.70.1060">
    <property type="entry name" value="Dimeric alpha+beta barrel"/>
    <property type="match status" value="1"/>
</dbReference>
<accession>A0A6P2K8R6</accession>
<evidence type="ECO:0000313" key="2">
    <source>
        <dbReference type="Proteomes" id="UP000494261"/>
    </source>
</evidence>
<dbReference type="Proteomes" id="UP000494261">
    <property type="component" value="Unassembled WGS sequence"/>
</dbReference>
<organism evidence="1 2">
    <name type="scientific">Burkholderia aenigmatica</name>
    <dbReference type="NCBI Taxonomy" id="2015348"/>
    <lineage>
        <taxon>Bacteria</taxon>
        <taxon>Pseudomonadati</taxon>
        <taxon>Pseudomonadota</taxon>
        <taxon>Betaproteobacteria</taxon>
        <taxon>Burkholderiales</taxon>
        <taxon>Burkholderiaceae</taxon>
        <taxon>Burkholderia</taxon>
        <taxon>Burkholderia cepacia complex</taxon>
    </lineage>
</organism>
<dbReference type="EMBL" id="CABVQC010000012">
    <property type="protein sequence ID" value="VWB52701.1"/>
    <property type="molecule type" value="Genomic_DNA"/>
</dbReference>